<evidence type="ECO:0000313" key="2">
    <source>
        <dbReference type="Proteomes" id="UP001364695"/>
    </source>
</evidence>
<evidence type="ECO:0000313" key="1">
    <source>
        <dbReference type="EMBL" id="MEJ7138097.1"/>
    </source>
</evidence>
<keyword evidence="2" id="KW-1185">Reference proteome</keyword>
<reference evidence="1" key="1">
    <citation type="submission" date="2023-10" db="EMBL/GenBank/DDBJ databases">
        <title>Amphibacter perezi, gen. nov., sp. nov. a novel taxa of the family Comamonadaceae, class Betaproteobacteria isolated from the skin microbiota of Pelophylax perezi from different populations.</title>
        <authorList>
            <person name="Costa S."/>
            <person name="Proenca D.N."/>
            <person name="Lopes I."/>
            <person name="Morais P.V."/>
        </authorList>
    </citation>
    <scope>NUCLEOTIDE SEQUENCE</scope>
    <source>
        <strain evidence="1">SL12-8</strain>
    </source>
</reference>
<dbReference type="Proteomes" id="UP001364695">
    <property type="component" value="Unassembled WGS sequence"/>
</dbReference>
<gene>
    <name evidence="1" type="ORF">RV045_06590</name>
</gene>
<proteinExistence type="predicted"/>
<name>A0ACC6P1L5_9BURK</name>
<organism evidence="1 2">
    <name type="scientific">Amphibiibacter pelophylacis</name>
    <dbReference type="NCBI Taxonomy" id="1799477"/>
    <lineage>
        <taxon>Bacteria</taxon>
        <taxon>Pseudomonadati</taxon>
        <taxon>Pseudomonadota</taxon>
        <taxon>Betaproteobacteria</taxon>
        <taxon>Burkholderiales</taxon>
        <taxon>Sphaerotilaceae</taxon>
        <taxon>Amphibiibacter</taxon>
    </lineage>
</organism>
<protein>
    <submittedName>
        <fullName evidence="1">Copper-binding protein</fullName>
    </submittedName>
</protein>
<accession>A0ACC6P1L5</accession>
<comment type="caution">
    <text evidence="1">The sequence shown here is derived from an EMBL/GenBank/DDBJ whole genome shotgun (WGS) entry which is preliminary data.</text>
</comment>
<dbReference type="EMBL" id="JAWDIE010000008">
    <property type="protein sequence ID" value="MEJ7138097.1"/>
    <property type="molecule type" value="Genomic_DNA"/>
</dbReference>
<sequence length="97" mass="9888">MSILSKTIGAVAGLGLAVAGTLAHAETVKGQVTKVDPARNMVTIKHGGIPSLDQPAMAFAFQADAAAIKGLNEGDTVTFTPEKVNNRFVAANLKKGG</sequence>